<dbReference type="InterPro" id="IPR045155">
    <property type="entry name" value="Beta-lactam_cat"/>
</dbReference>
<dbReference type="Proteomes" id="UP000324133">
    <property type="component" value="Unassembled WGS sequence"/>
</dbReference>
<gene>
    <name evidence="2" type="ORF">FOA19_14955</name>
</gene>
<proteinExistence type="predicted"/>
<evidence type="ECO:0000313" key="2">
    <source>
        <dbReference type="EMBL" id="KAA3438905.1"/>
    </source>
</evidence>
<dbReference type="OrthoDB" id="1884322at2"/>
<dbReference type="Pfam" id="PF13354">
    <property type="entry name" value="Beta-lactamase2"/>
    <property type="match status" value="1"/>
</dbReference>
<comment type="caution">
    <text evidence="2">The sequence shown here is derived from an EMBL/GenBank/DDBJ whole genome shotgun (WGS) entry which is preliminary data.</text>
</comment>
<keyword evidence="2" id="KW-0378">Hydrolase</keyword>
<protein>
    <submittedName>
        <fullName evidence="2">Serine hydrolase</fullName>
    </submittedName>
</protein>
<sequence>MYLLTLPLFVLGTTLSLAQAKTDKLLARLLEKHPEKFKTLLADPEKYRIQILYTQIDRNKDNSPTFKTYRYRVNAQEYFNPASTVKLPASLMALEKINSLKVPGLARETTMLTDSAYQGQTTVRQDSTSATGFPSIAHYIKKILVTSDNDAYNRLYEFIGQEPLNEGLKAKGYKSIRLPIRLSRFLPIELDKYTNPVRFLQNGQVIYQQRLVKSNRDYKNPIPILMGIGNINNEDQLVMEPRDFAFSNNFALEDQHLMLRALLFPESVPAQNRFHLSPEDYKFLYQYMSQLPRETAYPPYPEKDYPDAFVKYLLLGGPTRSERLPEHIRIFNKIGQSYGFLTDNAYVVDFKNKVEFLLTATVHVNEDGIYNDGKYEYDEIGFPFLRDLGQVVYDHELKRKRKHAPDLSRFRLVYDKQGQN</sequence>
<dbReference type="Gene3D" id="3.40.710.10">
    <property type="entry name" value="DD-peptidase/beta-lactamase superfamily"/>
    <property type="match status" value="1"/>
</dbReference>
<feature type="domain" description="Beta-lactamase class A catalytic" evidence="1">
    <location>
        <begin position="71"/>
        <end position="356"/>
    </location>
</feature>
<name>A0A5B6THW1_9BACT</name>
<dbReference type="GO" id="GO:0008800">
    <property type="term" value="F:beta-lactamase activity"/>
    <property type="evidence" value="ECO:0007669"/>
    <property type="project" value="InterPro"/>
</dbReference>
<dbReference type="AlphaFoldDB" id="A0A5B6THW1"/>
<dbReference type="EMBL" id="VKKY01000002">
    <property type="protein sequence ID" value="KAA3438905.1"/>
    <property type="molecule type" value="Genomic_DNA"/>
</dbReference>
<organism evidence="2 3">
    <name type="scientific">Rufibacter hautae</name>
    <dbReference type="NCBI Taxonomy" id="2595005"/>
    <lineage>
        <taxon>Bacteria</taxon>
        <taxon>Pseudomonadati</taxon>
        <taxon>Bacteroidota</taxon>
        <taxon>Cytophagia</taxon>
        <taxon>Cytophagales</taxon>
        <taxon>Hymenobacteraceae</taxon>
        <taxon>Rufibacter</taxon>
    </lineage>
</organism>
<evidence type="ECO:0000259" key="1">
    <source>
        <dbReference type="Pfam" id="PF13354"/>
    </source>
</evidence>
<accession>A0A5B6THW1</accession>
<keyword evidence="3" id="KW-1185">Reference proteome</keyword>
<evidence type="ECO:0000313" key="3">
    <source>
        <dbReference type="Proteomes" id="UP000324133"/>
    </source>
</evidence>
<dbReference type="GO" id="GO:0030655">
    <property type="term" value="P:beta-lactam antibiotic catabolic process"/>
    <property type="evidence" value="ECO:0007669"/>
    <property type="project" value="InterPro"/>
</dbReference>
<reference evidence="2 3" key="1">
    <citation type="submission" date="2019-07" db="EMBL/GenBank/DDBJ databases">
        <title>Rufibacter sp. nov., isolated from lake sediment.</title>
        <authorList>
            <person name="Qu J.-H."/>
        </authorList>
    </citation>
    <scope>NUCLEOTIDE SEQUENCE [LARGE SCALE GENOMIC DNA]</scope>
    <source>
        <strain evidence="2 3">NBS58-1</strain>
    </source>
</reference>
<dbReference type="InterPro" id="IPR012338">
    <property type="entry name" value="Beta-lactam/transpept-like"/>
</dbReference>
<dbReference type="SUPFAM" id="SSF56601">
    <property type="entry name" value="beta-lactamase/transpeptidase-like"/>
    <property type="match status" value="1"/>
</dbReference>